<evidence type="ECO:0000313" key="2">
    <source>
        <dbReference type="Proteomes" id="UP000675121"/>
    </source>
</evidence>
<keyword evidence="2" id="KW-1185">Reference proteome</keyword>
<dbReference type="RefSeq" id="WP_201138680.1">
    <property type="nucleotide sequence ID" value="NZ_CAJNAS010000001.1"/>
</dbReference>
<gene>
    <name evidence="1" type="ORF">R70211_00185</name>
</gene>
<sequence>MPKEKADLHYTALAFIAKHQGEHLAPDRRLLIDRCIAHLVETEWLSSREAEIVTLQAFGELESRNCRAYVDMSLTTSHAVFIRDPRTARMRVFTVAELIDLVKTPALSSLPVPSARDMLANGLADTPQTSQ</sequence>
<name>A0A9N8MRI3_9BURK</name>
<protein>
    <submittedName>
        <fullName evidence="1">Uncharacterized protein</fullName>
    </submittedName>
</protein>
<dbReference type="AlphaFoldDB" id="A0A9N8MRI3"/>
<reference evidence="1" key="1">
    <citation type="submission" date="2021-02" db="EMBL/GenBank/DDBJ databases">
        <authorList>
            <person name="Vanwijnsberghe S."/>
        </authorList>
    </citation>
    <scope>NUCLEOTIDE SEQUENCE</scope>
    <source>
        <strain evidence="1">R-70211</strain>
    </source>
</reference>
<dbReference type="Proteomes" id="UP000675121">
    <property type="component" value="Unassembled WGS sequence"/>
</dbReference>
<comment type="caution">
    <text evidence="1">The sequence shown here is derived from an EMBL/GenBank/DDBJ whole genome shotgun (WGS) entry which is preliminary data.</text>
</comment>
<evidence type="ECO:0000313" key="1">
    <source>
        <dbReference type="EMBL" id="CAE6856351.1"/>
    </source>
</evidence>
<accession>A0A9N8MRI3</accession>
<organism evidence="1 2">
    <name type="scientific">Paraburkholderia domus</name>
    <dbReference type="NCBI Taxonomy" id="2793075"/>
    <lineage>
        <taxon>Bacteria</taxon>
        <taxon>Pseudomonadati</taxon>
        <taxon>Pseudomonadota</taxon>
        <taxon>Betaproteobacteria</taxon>
        <taxon>Burkholderiales</taxon>
        <taxon>Burkholderiaceae</taxon>
        <taxon>Paraburkholderia</taxon>
    </lineage>
</organism>
<proteinExistence type="predicted"/>
<dbReference type="EMBL" id="CAJNAS010000001">
    <property type="protein sequence ID" value="CAE6856351.1"/>
    <property type="molecule type" value="Genomic_DNA"/>
</dbReference>